<dbReference type="SUPFAM" id="SSF109854">
    <property type="entry name" value="DinB/YfiT-like putative metalloenzymes"/>
    <property type="match status" value="1"/>
</dbReference>
<proteinExistence type="predicted"/>
<dbReference type="AlphaFoldDB" id="A0A380BRX7"/>
<dbReference type="EMBL" id="UGYW01000002">
    <property type="protein sequence ID" value="SUJ04914.1"/>
    <property type="molecule type" value="Genomic_DNA"/>
</dbReference>
<dbReference type="Proteomes" id="UP000254893">
    <property type="component" value="Unassembled WGS sequence"/>
</dbReference>
<accession>A0A380BRX7</accession>
<name>A0A380BRX7_SPHSI</name>
<feature type="domain" description="DinB-like" evidence="1">
    <location>
        <begin position="21"/>
        <end position="158"/>
    </location>
</feature>
<gene>
    <name evidence="2" type="ORF">NCTC11388_01516</name>
</gene>
<evidence type="ECO:0000313" key="3">
    <source>
        <dbReference type="Proteomes" id="UP000254893"/>
    </source>
</evidence>
<dbReference type="RefSeq" id="WP_115169687.1">
    <property type="nucleotide sequence ID" value="NZ_UGYW01000002.1"/>
</dbReference>
<dbReference type="Pfam" id="PF12867">
    <property type="entry name" value="DinB_2"/>
    <property type="match status" value="1"/>
</dbReference>
<evidence type="ECO:0000259" key="1">
    <source>
        <dbReference type="Pfam" id="PF12867"/>
    </source>
</evidence>
<reference evidence="2 3" key="1">
    <citation type="submission" date="2018-06" db="EMBL/GenBank/DDBJ databases">
        <authorList>
            <consortium name="Pathogen Informatics"/>
            <person name="Doyle S."/>
        </authorList>
    </citation>
    <scope>NUCLEOTIDE SEQUENCE [LARGE SCALE GENOMIC DNA]</scope>
    <source>
        <strain evidence="2 3">NCTC11388</strain>
    </source>
</reference>
<organism evidence="2 3">
    <name type="scientific">Sphingobacterium spiritivorum</name>
    <name type="common">Flavobacterium spiritivorum</name>
    <dbReference type="NCBI Taxonomy" id="258"/>
    <lineage>
        <taxon>Bacteria</taxon>
        <taxon>Pseudomonadati</taxon>
        <taxon>Bacteroidota</taxon>
        <taxon>Sphingobacteriia</taxon>
        <taxon>Sphingobacteriales</taxon>
        <taxon>Sphingobacteriaceae</taxon>
        <taxon>Sphingobacterium</taxon>
    </lineage>
</organism>
<dbReference type="Gene3D" id="1.20.120.450">
    <property type="entry name" value="dinb family like domain"/>
    <property type="match status" value="1"/>
</dbReference>
<evidence type="ECO:0000313" key="2">
    <source>
        <dbReference type="EMBL" id="SUJ04914.1"/>
    </source>
</evidence>
<sequence length="167" mass="19447">MNLNNLVTKNIVHIFEQFNHSLLTTDENQINTIPFENSWTIGQTADHIIICSSGIPDEHTQVSGRPFDQYVSVLKEMFLNMELKFKADPSLIPRKNSYTKDELLEQMEINKSNLLKNIESTDLTLICTDVVFPQMDYLTRYEWLSFIGFHTQRHLIQIENIKGKLTN</sequence>
<dbReference type="InterPro" id="IPR024775">
    <property type="entry name" value="DinB-like"/>
</dbReference>
<dbReference type="InterPro" id="IPR034660">
    <property type="entry name" value="DinB/YfiT-like"/>
</dbReference>
<protein>
    <submittedName>
        <fullName evidence="2">DinB superfamily</fullName>
    </submittedName>
</protein>